<feature type="region of interest" description="Disordered" evidence="1">
    <location>
        <begin position="1"/>
        <end position="29"/>
    </location>
</feature>
<dbReference type="EMBL" id="SRPO01000475">
    <property type="protein sequence ID" value="KAG5932190.1"/>
    <property type="molecule type" value="Genomic_DNA"/>
</dbReference>
<organism evidence="3 4">
    <name type="scientific">Claviceps pazoutovae</name>
    <dbReference type="NCBI Taxonomy" id="1649127"/>
    <lineage>
        <taxon>Eukaryota</taxon>
        <taxon>Fungi</taxon>
        <taxon>Dikarya</taxon>
        <taxon>Ascomycota</taxon>
        <taxon>Pezizomycotina</taxon>
        <taxon>Sordariomycetes</taxon>
        <taxon>Hypocreomycetidae</taxon>
        <taxon>Hypocreales</taxon>
        <taxon>Clavicipitaceae</taxon>
        <taxon>Claviceps</taxon>
    </lineage>
</organism>
<dbReference type="OrthoDB" id="435282at2759"/>
<feature type="non-terminal residue" evidence="3">
    <location>
        <position position="75"/>
    </location>
</feature>
<proteinExistence type="predicted"/>
<evidence type="ECO:0000313" key="3">
    <source>
        <dbReference type="EMBL" id="KAG5932190.1"/>
    </source>
</evidence>
<keyword evidence="4" id="KW-1185">Reference proteome</keyword>
<reference evidence="3 4" key="1">
    <citation type="journal article" date="2020" name="bioRxiv">
        <title>Whole genome comparisons of ergot fungi reveals the divergence and evolution of species within the genus Claviceps are the result of varying mechanisms driving genome evolution and host range expansion.</title>
        <authorList>
            <person name="Wyka S.A."/>
            <person name="Mondo S.J."/>
            <person name="Liu M."/>
            <person name="Dettman J."/>
            <person name="Nalam V."/>
            <person name="Broders K.D."/>
        </authorList>
    </citation>
    <scope>NUCLEOTIDE SEQUENCE [LARGE SCALE GENOMIC DNA]</scope>
    <source>
        <strain evidence="3 4">CCC 1485</strain>
    </source>
</reference>
<evidence type="ECO:0000256" key="1">
    <source>
        <dbReference type="SAM" id="MobiDB-lite"/>
    </source>
</evidence>
<dbReference type="Pfam" id="PF21153">
    <property type="entry name" value="NSUN5_N"/>
    <property type="match status" value="1"/>
</dbReference>
<comment type="caution">
    <text evidence="3">The sequence shown here is derived from an EMBL/GenBank/DDBJ whole genome shotgun (WGS) entry which is preliminary data.</text>
</comment>
<dbReference type="Proteomes" id="UP000706124">
    <property type="component" value="Unassembled WGS sequence"/>
</dbReference>
<name>A0A9P7M7Z7_9HYPO</name>
<evidence type="ECO:0000313" key="4">
    <source>
        <dbReference type="Proteomes" id="UP000706124"/>
    </source>
</evidence>
<feature type="compositionally biased region" description="Polar residues" evidence="1">
    <location>
        <begin position="11"/>
        <end position="26"/>
    </location>
</feature>
<feature type="domain" description="NSUN5/RCM1 N-terminal" evidence="2">
    <location>
        <begin position="45"/>
        <end position="75"/>
    </location>
</feature>
<accession>A0A9P7M7Z7</accession>
<dbReference type="InterPro" id="IPR048889">
    <property type="entry name" value="NSUN5_RCM1_N"/>
</dbReference>
<protein>
    <recommendedName>
        <fullName evidence="2">NSUN5/RCM1 N-terminal domain-containing protein</fullName>
    </recommendedName>
</protein>
<dbReference type="AlphaFoldDB" id="A0A9P7M7Z7"/>
<sequence>MSLYHEAADILSTSTNAPHPSPSSEGGSLKARVFGRKNLKSPPSQLYALVLETCKWSGVLKEVIEEAELLRHERK</sequence>
<gene>
    <name evidence="3" type="ORF">E4U60_005409</name>
</gene>
<evidence type="ECO:0000259" key="2">
    <source>
        <dbReference type="Pfam" id="PF21153"/>
    </source>
</evidence>